<keyword evidence="3" id="KW-1185">Reference proteome</keyword>
<dbReference type="PATRIC" id="fig|1489064.4.peg.268"/>
<keyword evidence="1" id="KW-0812">Transmembrane</keyword>
<feature type="transmembrane region" description="Helical" evidence="1">
    <location>
        <begin position="281"/>
        <end position="298"/>
    </location>
</feature>
<organism evidence="2 3">
    <name type="scientific">Kiloniella spongiae</name>
    <dbReference type="NCBI Taxonomy" id="1489064"/>
    <lineage>
        <taxon>Bacteria</taxon>
        <taxon>Pseudomonadati</taxon>
        <taxon>Pseudomonadota</taxon>
        <taxon>Alphaproteobacteria</taxon>
        <taxon>Rhodospirillales</taxon>
        <taxon>Kiloniellaceae</taxon>
        <taxon>Kiloniella</taxon>
    </lineage>
</organism>
<keyword evidence="1" id="KW-1133">Transmembrane helix</keyword>
<accession>A0A0H2MBC5</accession>
<feature type="transmembrane region" description="Helical" evidence="1">
    <location>
        <begin position="242"/>
        <end position="260"/>
    </location>
</feature>
<name>A0A0H2MBC5_9PROT</name>
<sequence length="335" mass="36926">MSDATLKSSQFRKEREASWKELQDLVEKIEKKGVKSLDAEQLMRLPNLYRFTLSSLSVARGVSLDRNLLEYLELLSTRAYFCIYGVHASFGGTVFKFLFEELPAAVWSARWRVLLTTIIMLVAALIAYYLTITNEEWYYTIVSDGMSSGRTPASATEDLRKGLYDGADIEAHELNVFASSLFSHNSSVGMFSFALGFALGVPTIVLIFYNGLTLGSFVALYSSRGLGVDVAGWLSIHGTTELLAIILCGAGGLGLAKGMIIPGNKSRLSNLAHEGRQAAKIVIGAVLMLLIAAILEGFGRQWITDTSTRFLIGSSMLTFWGVYFGYWGRKICNRQ</sequence>
<proteinExistence type="predicted"/>
<comment type="caution">
    <text evidence="2">The sequence shown here is derived from an EMBL/GenBank/DDBJ whole genome shotgun (WGS) entry which is preliminary data.</text>
</comment>
<dbReference type="EMBL" id="LAQL01000012">
    <property type="protein sequence ID" value="KLN59633.1"/>
    <property type="molecule type" value="Genomic_DNA"/>
</dbReference>
<protein>
    <recommendedName>
        <fullName evidence="4">Stage II sporulation protein M</fullName>
    </recommendedName>
</protein>
<dbReference type="InterPro" id="IPR002798">
    <property type="entry name" value="SpoIIM-like"/>
</dbReference>
<evidence type="ECO:0000313" key="2">
    <source>
        <dbReference type="EMBL" id="KLN59633.1"/>
    </source>
</evidence>
<dbReference type="PANTHER" id="PTHR35337">
    <property type="entry name" value="SLR1478 PROTEIN"/>
    <property type="match status" value="1"/>
</dbReference>
<feature type="transmembrane region" description="Helical" evidence="1">
    <location>
        <begin position="216"/>
        <end position="236"/>
    </location>
</feature>
<evidence type="ECO:0000313" key="3">
    <source>
        <dbReference type="Proteomes" id="UP000035444"/>
    </source>
</evidence>
<dbReference type="Proteomes" id="UP000035444">
    <property type="component" value="Unassembled WGS sequence"/>
</dbReference>
<evidence type="ECO:0008006" key="4">
    <source>
        <dbReference type="Google" id="ProtNLM"/>
    </source>
</evidence>
<feature type="transmembrane region" description="Helical" evidence="1">
    <location>
        <begin position="78"/>
        <end position="99"/>
    </location>
</feature>
<feature type="transmembrane region" description="Helical" evidence="1">
    <location>
        <begin position="188"/>
        <end position="209"/>
    </location>
</feature>
<dbReference type="AlphaFoldDB" id="A0A0H2MBC5"/>
<dbReference type="RefSeq" id="WP_047765313.1">
    <property type="nucleotide sequence ID" value="NZ_LAQL01000012.1"/>
</dbReference>
<dbReference type="STRING" id="1489064.WH96_16430"/>
<keyword evidence="1" id="KW-0472">Membrane</keyword>
<dbReference type="OrthoDB" id="7699993at2"/>
<dbReference type="Pfam" id="PF01944">
    <property type="entry name" value="SpoIIM"/>
    <property type="match status" value="1"/>
</dbReference>
<reference evidence="2 3" key="1">
    <citation type="submission" date="2015-03" db="EMBL/GenBank/DDBJ databases">
        <title>Genome Sequence of Kiloniella spongiae MEBiC09566, isolated from a marine sponge.</title>
        <authorList>
            <person name="Shao Z."/>
            <person name="Wang L."/>
            <person name="Li X."/>
        </authorList>
    </citation>
    <scope>NUCLEOTIDE SEQUENCE [LARGE SCALE GENOMIC DNA]</scope>
    <source>
        <strain evidence="2 3">MEBiC09566</strain>
    </source>
</reference>
<feature type="transmembrane region" description="Helical" evidence="1">
    <location>
        <begin position="310"/>
        <end position="328"/>
    </location>
</feature>
<feature type="transmembrane region" description="Helical" evidence="1">
    <location>
        <begin position="111"/>
        <end position="130"/>
    </location>
</feature>
<evidence type="ECO:0000256" key="1">
    <source>
        <dbReference type="SAM" id="Phobius"/>
    </source>
</evidence>
<dbReference type="PANTHER" id="PTHR35337:SF1">
    <property type="entry name" value="SLR1478 PROTEIN"/>
    <property type="match status" value="1"/>
</dbReference>
<gene>
    <name evidence="2" type="ORF">WH96_16430</name>
</gene>